<dbReference type="KEGG" id="crq:GCK72_012066"/>
<protein>
    <submittedName>
        <fullName evidence="2">Uncharacterized protein</fullName>
    </submittedName>
</protein>
<dbReference type="RefSeq" id="XP_053583600.1">
    <property type="nucleotide sequence ID" value="XM_053728828.1"/>
</dbReference>
<accession>A0A6A5GLV5</accession>
<gene>
    <name evidence="2" type="ORF">GCK72_012066</name>
</gene>
<comment type="caution">
    <text evidence="2">The sequence shown here is derived from an EMBL/GenBank/DDBJ whole genome shotgun (WGS) entry which is preliminary data.</text>
</comment>
<dbReference type="Proteomes" id="UP000483820">
    <property type="component" value="Chromosome IV"/>
</dbReference>
<reference evidence="2 3" key="1">
    <citation type="submission" date="2019-12" db="EMBL/GenBank/DDBJ databases">
        <title>Chromosome-level assembly of the Caenorhabditis remanei genome.</title>
        <authorList>
            <person name="Teterina A.A."/>
            <person name="Willis J.H."/>
            <person name="Phillips P.C."/>
        </authorList>
    </citation>
    <scope>NUCLEOTIDE SEQUENCE [LARGE SCALE GENOMIC DNA]</scope>
    <source>
        <strain evidence="2 3">PX506</strain>
        <tissue evidence="2">Whole organism</tissue>
    </source>
</reference>
<feature type="compositionally biased region" description="Polar residues" evidence="1">
    <location>
        <begin position="26"/>
        <end position="46"/>
    </location>
</feature>
<organism evidence="2 3">
    <name type="scientific">Caenorhabditis remanei</name>
    <name type="common">Caenorhabditis vulgaris</name>
    <dbReference type="NCBI Taxonomy" id="31234"/>
    <lineage>
        <taxon>Eukaryota</taxon>
        <taxon>Metazoa</taxon>
        <taxon>Ecdysozoa</taxon>
        <taxon>Nematoda</taxon>
        <taxon>Chromadorea</taxon>
        <taxon>Rhabditida</taxon>
        <taxon>Rhabditina</taxon>
        <taxon>Rhabditomorpha</taxon>
        <taxon>Rhabditoidea</taxon>
        <taxon>Rhabditidae</taxon>
        <taxon>Peloderinae</taxon>
        <taxon>Caenorhabditis</taxon>
    </lineage>
</organism>
<name>A0A6A5GLV5_CAERE</name>
<sequence>MDSNGMTVKTVGEVEKENVAAKEVPSENSIKNQKTASMLKGNSQNPVVAPNSGNNESNSQGSACHADNGEEQQNPTTSKDTSETSKASVSVTTETDAISEISAEKSTESAPRESRDLMTPKINAFSRLIIS</sequence>
<dbReference type="AlphaFoldDB" id="A0A6A5GLV5"/>
<evidence type="ECO:0000313" key="3">
    <source>
        <dbReference type="Proteomes" id="UP000483820"/>
    </source>
</evidence>
<proteinExistence type="predicted"/>
<feature type="compositionally biased region" description="Polar residues" evidence="1">
    <location>
        <begin position="71"/>
        <end position="96"/>
    </location>
</feature>
<dbReference type="CTD" id="78775339"/>
<feature type="compositionally biased region" description="Basic and acidic residues" evidence="1">
    <location>
        <begin position="102"/>
        <end position="118"/>
    </location>
</feature>
<evidence type="ECO:0000256" key="1">
    <source>
        <dbReference type="SAM" id="MobiDB-lite"/>
    </source>
</evidence>
<dbReference type="GeneID" id="78775339"/>
<feature type="compositionally biased region" description="Low complexity" evidence="1">
    <location>
        <begin position="51"/>
        <end position="62"/>
    </location>
</feature>
<evidence type="ECO:0000313" key="2">
    <source>
        <dbReference type="EMBL" id="KAF1755616.1"/>
    </source>
</evidence>
<feature type="region of interest" description="Disordered" evidence="1">
    <location>
        <begin position="1"/>
        <end position="131"/>
    </location>
</feature>
<dbReference type="EMBL" id="WUAV01000004">
    <property type="protein sequence ID" value="KAF1755616.1"/>
    <property type="molecule type" value="Genomic_DNA"/>
</dbReference>